<dbReference type="GO" id="GO:0051607">
    <property type="term" value="P:defense response to virus"/>
    <property type="evidence" value="ECO:0007669"/>
    <property type="project" value="UniProtKB-KW"/>
</dbReference>
<dbReference type="InterPro" id="IPR005537">
    <property type="entry name" value="RAMP_III_fam"/>
</dbReference>
<dbReference type="PANTHER" id="PTHR35579:SF6">
    <property type="entry name" value="DUF324 DOMAIN-CONTAINING PROTEIN"/>
    <property type="match status" value="1"/>
</dbReference>
<organism evidence="3">
    <name type="scientific">Archaeoglobus fulgidus</name>
    <dbReference type="NCBI Taxonomy" id="2234"/>
    <lineage>
        <taxon>Archaea</taxon>
        <taxon>Methanobacteriati</taxon>
        <taxon>Methanobacteriota</taxon>
        <taxon>Archaeoglobi</taxon>
        <taxon>Archaeoglobales</taxon>
        <taxon>Archaeoglobaceae</taxon>
        <taxon>Archaeoglobus</taxon>
    </lineage>
</organism>
<accession>A0A7C3MB34</accession>
<name>A0A7C3MB34_ARCFL</name>
<dbReference type="AlphaFoldDB" id="A0A7C3MB34"/>
<comment type="caution">
    <text evidence="3">The sequence shown here is derived from an EMBL/GenBank/DDBJ whole genome shotgun (WGS) entry which is preliminary data.</text>
</comment>
<evidence type="ECO:0000256" key="1">
    <source>
        <dbReference type="ARBA" id="ARBA00023118"/>
    </source>
</evidence>
<keyword evidence="1" id="KW-0051">Antiviral defense</keyword>
<protein>
    <recommendedName>
        <fullName evidence="2">CRISPR type III-associated protein domain-containing protein</fullName>
    </recommendedName>
</protein>
<dbReference type="PANTHER" id="PTHR35579">
    <property type="entry name" value="CRISPR SYSTEM CMS ENDORIBONUCLEASE CSM3"/>
    <property type="match status" value="1"/>
</dbReference>
<evidence type="ECO:0000313" key="3">
    <source>
        <dbReference type="EMBL" id="HFW32677.1"/>
    </source>
</evidence>
<evidence type="ECO:0000259" key="2">
    <source>
        <dbReference type="Pfam" id="PF03787"/>
    </source>
</evidence>
<sequence>MADFSKYSILISVSGTITAKSPLRIGAGRALGIMESDLPVIKNTHGIPVIPGSSLKGFFRGQLQKILLMRMQKSYVDDLLKEIFGGSGESDKASAVLFHEMRMIKGRVSERKHIAINPETGGVSNLFDVECVMDGAVFEGKMLSARNLNPKALGLIKVVIDVTKLGFGRLGGFKSRGYGEVEIAVEDIGLVFPGMGMNDLRSGFSVEDLIPEEFGSIRVKASDSEFSVDDEKFKAEMKENPYLGVEVKIGKEEAKKFLDSMLRMVKL</sequence>
<dbReference type="Pfam" id="PF03787">
    <property type="entry name" value="RAMPs"/>
    <property type="match status" value="1"/>
</dbReference>
<proteinExistence type="predicted"/>
<feature type="domain" description="CRISPR type III-associated protein" evidence="2">
    <location>
        <begin position="16"/>
        <end position="182"/>
    </location>
</feature>
<dbReference type="InterPro" id="IPR052216">
    <property type="entry name" value="CRISPR_Csm3_endoribonuclease"/>
</dbReference>
<dbReference type="EMBL" id="DTLB01000040">
    <property type="protein sequence ID" value="HFW32677.1"/>
    <property type="molecule type" value="Genomic_DNA"/>
</dbReference>
<reference evidence="3" key="1">
    <citation type="journal article" date="2020" name="mSystems">
        <title>Genome- and Community-Level Interaction Insights into Carbon Utilization and Element Cycling Functions of Hydrothermarchaeota in Hydrothermal Sediment.</title>
        <authorList>
            <person name="Zhou Z."/>
            <person name="Liu Y."/>
            <person name="Xu W."/>
            <person name="Pan J."/>
            <person name="Luo Z.H."/>
            <person name="Li M."/>
        </authorList>
    </citation>
    <scope>NUCLEOTIDE SEQUENCE [LARGE SCALE GENOMIC DNA]</scope>
    <source>
        <strain evidence="3">SpSt-87</strain>
    </source>
</reference>
<gene>
    <name evidence="3" type="ORF">ENW66_06990</name>
</gene>